<gene>
    <name evidence="1" type="ORF">H5410_029785</name>
</gene>
<accession>A0A9J5YF19</accession>
<reference evidence="1 2" key="1">
    <citation type="submission" date="2020-09" db="EMBL/GenBank/DDBJ databases">
        <title>De no assembly of potato wild relative species, Solanum commersonii.</title>
        <authorList>
            <person name="Cho K."/>
        </authorList>
    </citation>
    <scope>NUCLEOTIDE SEQUENCE [LARGE SCALE GENOMIC DNA]</scope>
    <source>
        <strain evidence="1">LZ3.2</strain>
        <tissue evidence="1">Leaf</tissue>
    </source>
</reference>
<proteinExistence type="predicted"/>
<dbReference type="Proteomes" id="UP000824120">
    <property type="component" value="Chromosome 6"/>
</dbReference>
<comment type="caution">
    <text evidence="1">The sequence shown here is derived from an EMBL/GenBank/DDBJ whole genome shotgun (WGS) entry which is preliminary data.</text>
</comment>
<dbReference type="EMBL" id="JACXVP010000006">
    <property type="protein sequence ID" value="KAG5598415.1"/>
    <property type="molecule type" value="Genomic_DNA"/>
</dbReference>
<keyword evidence="2" id="KW-1185">Reference proteome</keyword>
<evidence type="ECO:0000313" key="1">
    <source>
        <dbReference type="EMBL" id="KAG5598415.1"/>
    </source>
</evidence>
<name>A0A9J5YF19_SOLCO</name>
<sequence length="75" mass="8485">MWLKGCSLPGYCVLRMCHQSLPQIVVEQWKHLNMDTEGERIRITLAHALGRVHDEKCPLKSVHPIIVLASDLDPG</sequence>
<evidence type="ECO:0000313" key="2">
    <source>
        <dbReference type="Proteomes" id="UP000824120"/>
    </source>
</evidence>
<protein>
    <submittedName>
        <fullName evidence="1">Uncharacterized protein</fullName>
    </submittedName>
</protein>
<organism evidence="1 2">
    <name type="scientific">Solanum commersonii</name>
    <name type="common">Commerson's wild potato</name>
    <name type="synonym">Commerson's nightshade</name>
    <dbReference type="NCBI Taxonomy" id="4109"/>
    <lineage>
        <taxon>Eukaryota</taxon>
        <taxon>Viridiplantae</taxon>
        <taxon>Streptophyta</taxon>
        <taxon>Embryophyta</taxon>
        <taxon>Tracheophyta</taxon>
        <taxon>Spermatophyta</taxon>
        <taxon>Magnoliopsida</taxon>
        <taxon>eudicotyledons</taxon>
        <taxon>Gunneridae</taxon>
        <taxon>Pentapetalae</taxon>
        <taxon>asterids</taxon>
        <taxon>lamiids</taxon>
        <taxon>Solanales</taxon>
        <taxon>Solanaceae</taxon>
        <taxon>Solanoideae</taxon>
        <taxon>Solaneae</taxon>
        <taxon>Solanum</taxon>
    </lineage>
</organism>
<dbReference type="AlphaFoldDB" id="A0A9J5YF19"/>